<evidence type="ECO:0000313" key="1">
    <source>
        <dbReference type="EMBL" id="KAJ9084013.1"/>
    </source>
</evidence>
<protein>
    <submittedName>
        <fullName evidence="1">Uncharacterized protein</fullName>
    </submittedName>
</protein>
<evidence type="ECO:0000313" key="2">
    <source>
        <dbReference type="Proteomes" id="UP001165960"/>
    </source>
</evidence>
<dbReference type="Proteomes" id="UP001165960">
    <property type="component" value="Unassembled WGS sequence"/>
</dbReference>
<reference evidence="1" key="1">
    <citation type="submission" date="2022-04" db="EMBL/GenBank/DDBJ databases">
        <title>Genome of the entomopathogenic fungus Entomophthora muscae.</title>
        <authorList>
            <person name="Elya C."/>
            <person name="Lovett B.R."/>
            <person name="Lee E."/>
            <person name="Macias A.M."/>
            <person name="Hajek A.E."/>
            <person name="De Bivort B.L."/>
            <person name="Kasson M.T."/>
            <person name="De Fine Licht H.H."/>
            <person name="Stajich J.E."/>
        </authorList>
    </citation>
    <scope>NUCLEOTIDE SEQUENCE</scope>
    <source>
        <strain evidence="1">Berkeley</strain>
    </source>
</reference>
<keyword evidence="2" id="KW-1185">Reference proteome</keyword>
<accession>A0ACC2UB14</accession>
<dbReference type="EMBL" id="QTSX02000893">
    <property type="protein sequence ID" value="KAJ9084013.1"/>
    <property type="molecule type" value="Genomic_DNA"/>
</dbReference>
<sequence length="286" mass="31669">MRDVYIFELRGGASKDPKVLSTISVNNEEEFLTVANELFEGKIRVRLRDYDGLPVGNDKETLCPSSPYFEGNYELSSIEVSGIFKNGPLEGGAWPADDIYFGNHFDAPLRLPPGASVALKFAQFFDPGLQYDLHASKPYAHSPLLVTFNTVSLTKKTADIPAPLKATKGQPLKEDCTLLSSNYDAANDHDGKLRRKHFSSASALKEVSLGPQTLFRGDFFNPYLDFNNRGVKIPLLTIPIMGYWDGQPLNYVCSSVSTKKVFFVISFMLHPISEALGSTTDELDID</sequence>
<name>A0ACC2UB14_9FUNG</name>
<proteinExistence type="predicted"/>
<comment type="caution">
    <text evidence="1">The sequence shown here is derived from an EMBL/GenBank/DDBJ whole genome shotgun (WGS) entry which is preliminary data.</text>
</comment>
<gene>
    <name evidence="1" type="ORF">DSO57_1028641</name>
</gene>
<organism evidence="1 2">
    <name type="scientific">Entomophthora muscae</name>
    <dbReference type="NCBI Taxonomy" id="34485"/>
    <lineage>
        <taxon>Eukaryota</taxon>
        <taxon>Fungi</taxon>
        <taxon>Fungi incertae sedis</taxon>
        <taxon>Zoopagomycota</taxon>
        <taxon>Entomophthoromycotina</taxon>
        <taxon>Entomophthoromycetes</taxon>
        <taxon>Entomophthorales</taxon>
        <taxon>Entomophthoraceae</taxon>
        <taxon>Entomophthora</taxon>
    </lineage>
</organism>